<accession>A0ABN0SYU9</accession>
<organism evidence="2 3">
    <name type="scientific">Kangiella japonica</name>
    <dbReference type="NCBI Taxonomy" id="647384"/>
    <lineage>
        <taxon>Bacteria</taxon>
        <taxon>Pseudomonadati</taxon>
        <taxon>Pseudomonadota</taxon>
        <taxon>Gammaproteobacteria</taxon>
        <taxon>Kangiellales</taxon>
        <taxon>Kangiellaceae</taxon>
        <taxon>Kangiella</taxon>
    </lineage>
</organism>
<feature type="domain" description="Tetrapyrrole methylase" evidence="1">
    <location>
        <begin position="4"/>
        <end position="154"/>
    </location>
</feature>
<evidence type="ECO:0000313" key="2">
    <source>
        <dbReference type="EMBL" id="GAA0206971.1"/>
    </source>
</evidence>
<sequence length="199" mass="22501">MESYEGMVAQMLSSVEKGLDVCGAFYGHAGVFSWVPHETIRKARKAGFYAEMEPGISAEACLYSDLGIDPGDYGIQSYEASQFLFFDHPPNPASYLLLWQVALAGESTARTFHSDAAKIDMLVNYLRKWYPENHEVILYEAAFLPVEKVRKEKITLGELARSKLELHTTLVIPPAKKLCFNHEIMDLMGLDEESFLRRD</sequence>
<evidence type="ECO:0000313" key="3">
    <source>
        <dbReference type="Proteomes" id="UP001501221"/>
    </source>
</evidence>
<keyword evidence="3" id="KW-1185">Reference proteome</keyword>
<evidence type="ECO:0000259" key="1">
    <source>
        <dbReference type="Pfam" id="PF00590"/>
    </source>
</evidence>
<gene>
    <name evidence="2" type="ORF">GCM10009123_13060</name>
</gene>
<comment type="caution">
    <text evidence="2">The sequence shown here is derived from an EMBL/GenBank/DDBJ whole genome shotgun (WGS) entry which is preliminary data.</text>
</comment>
<dbReference type="SUPFAM" id="SSF53790">
    <property type="entry name" value="Tetrapyrrole methylase"/>
    <property type="match status" value="1"/>
</dbReference>
<dbReference type="CDD" id="cd19916">
    <property type="entry name" value="OphMA_like"/>
    <property type="match status" value="1"/>
</dbReference>
<protein>
    <recommendedName>
        <fullName evidence="1">Tetrapyrrole methylase domain-containing protein</fullName>
    </recommendedName>
</protein>
<dbReference type="InterPro" id="IPR035996">
    <property type="entry name" value="4pyrrol_Methylase_sf"/>
</dbReference>
<proteinExistence type="predicted"/>
<dbReference type="Pfam" id="PF00590">
    <property type="entry name" value="TP_methylase"/>
    <property type="match status" value="1"/>
</dbReference>
<dbReference type="Proteomes" id="UP001501221">
    <property type="component" value="Unassembled WGS sequence"/>
</dbReference>
<reference evidence="2 3" key="1">
    <citation type="journal article" date="2019" name="Int. J. Syst. Evol. Microbiol.">
        <title>The Global Catalogue of Microorganisms (GCM) 10K type strain sequencing project: providing services to taxonomists for standard genome sequencing and annotation.</title>
        <authorList>
            <consortium name="The Broad Institute Genomics Platform"/>
            <consortium name="The Broad Institute Genome Sequencing Center for Infectious Disease"/>
            <person name="Wu L."/>
            <person name="Ma J."/>
        </authorList>
    </citation>
    <scope>NUCLEOTIDE SEQUENCE [LARGE SCALE GENOMIC DNA]</scope>
    <source>
        <strain evidence="2 3">JCM 16211</strain>
    </source>
</reference>
<dbReference type="EMBL" id="BAAAFM010000003">
    <property type="protein sequence ID" value="GAA0206971.1"/>
    <property type="molecule type" value="Genomic_DNA"/>
</dbReference>
<name>A0ABN0SYU9_9GAMM</name>
<dbReference type="InterPro" id="IPR000878">
    <property type="entry name" value="4pyrrol_Mease"/>
</dbReference>